<name>A0A645HWX1_9ZZZZ</name>
<dbReference type="AlphaFoldDB" id="A0A645HWX1"/>
<sequence>MHLAVDVQGRNLETPAVGEFRVAFAGEEEFAVGRSRKTFGGVDDTDPGILRRIDLDPIVAEVGIIIGHVKQQAFFAA</sequence>
<reference evidence="1" key="1">
    <citation type="submission" date="2019-08" db="EMBL/GenBank/DDBJ databases">
        <authorList>
            <person name="Kucharzyk K."/>
            <person name="Murdoch R.W."/>
            <person name="Higgins S."/>
            <person name="Loffler F."/>
        </authorList>
    </citation>
    <scope>NUCLEOTIDE SEQUENCE</scope>
</reference>
<protein>
    <submittedName>
        <fullName evidence="1">Uncharacterized protein</fullName>
    </submittedName>
</protein>
<evidence type="ECO:0000313" key="1">
    <source>
        <dbReference type="EMBL" id="MPN43360.1"/>
    </source>
</evidence>
<organism evidence="1">
    <name type="scientific">bioreactor metagenome</name>
    <dbReference type="NCBI Taxonomy" id="1076179"/>
    <lineage>
        <taxon>unclassified sequences</taxon>
        <taxon>metagenomes</taxon>
        <taxon>ecological metagenomes</taxon>
    </lineage>
</organism>
<dbReference type="EMBL" id="VSSQ01101711">
    <property type="protein sequence ID" value="MPN43360.1"/>
    <property type="molecule type" value="Genomic_DNA"/>
</dbReference>
<comment type="caution">
    <text evidence="1">The sequence shown here is derived from an EMBL/GenBank/DDBJ whole genome shotgun (WGS) entry which is preliminary data.</text>
</comment>
<gene>
    <name evidence="1" type="ORF">SDC9_190919</name>
</gene>
<proteinExistence type="predicted"/>
<accession>A0A645HWX1</accession>